<reference evidence="5 6" key="1">
    <citation type="submission" date="2017-06" db="EMBL/GenBank/DDBJ databases">
        <title>Comparative genomic analysis of Ambrosia Fusariam Clade fungi.</title>
        <authorList>
            <person name="Stajich J.E."/>
            <person name="Carrillo J."/>
            <person name="Kijimoto T."/>
            <person name="Eskalen A."/>
            <person name="O'Donnell K."/>
            <person name="Kasson M."/>
        </authorList>
    </citation>
    <scope>NUCLEOTIDE SEQUENCE [LARGE SCALE GENOMIC DNA]</scope>
    <source>
        <strain evidence="5 6">NRRL62579</strain>
    </source>
</reference>
<sequence length="397" mass="43795">MVKINQSVTSPHFVEFIPFYAAMSFARRRAPIACLFCRHRKRRCDGVKPICGLCAASGVGCEYSDKMSDIQKARQENASNEVLVQRINDLENMLRNQQSQEQETRQQQSTMSPGGAPSQSTPSQHTHSSPSPAPLPMETDEQVSPQPSHAPAISEQDVALGEPGFAGILSTPEALMPTFSPNTWRQLLPVVRPLQSHDHLDLPSRARYTPSGNEEAYTTIPPIRNLVGYYPPSLFYDIESSQSFSSQLDLDQGLSPLLARLDLDRESTTPLISNFFSYIHPKFPVVDQESFPELLEKTFKVGRNYDADLAVCLLVLALGELGSTESAVDPSQDMPGMSYFGLAYRILMMQWAASFGPSLSLPTGLILAGVYLCFKAQPLAAWKMTCMASNSLQLLAQ</sequence>
<dbReference type="EMBL" id="NKCK01000153">
    <property type="protein sequence ID" value="RSL95414.1"/>
    <property type="molecule type" value="Genomic_DNA"/>
</dbReference>
<keyword evidence="6" id="KW-1185">Reference proteome</keyword>
<dbReference type="PROSITE" id="PS50048">
    <property type="entry name" value="ZN2_CY6_FUNGAL_2"/>
    <property type="match status" value="1"/>
</dbReference>
<proteinExistence type="predicted"/>
<organism evidence="5 6">
    <name type="scientific">Fusarium oligoseptatum</name>
    <dbReference type="NCBI Taxonomy" id="2604345"/>
    <lineage>
        <taxon>Eukaryota</taxon>
        <taxon>Fungi</taxon>
        <taxon>Dikarya</taxon>
        <taxon>Ascomycota</taxon>
        <taxon>Pezizomycotina</taxon>
        <taxon>Sordariomycetes</taxon>
        <taxon>Hypocreomycetidae</taxon>
        <taxon>Hypocreales</taxon>
        <taxon>Nectriaceae</taxon>
        <taxon>Fusarium</taxon>
        <taxon>Fusarium solani species complex</taxon>
    </lineage>
</organism>
<comment type="caution">
    <text evidence="5">The sequence shown here is derived from an EMBL/GenBank/DDBJ whole genome shotgun (WGS) entry which is preliminary data.</text>
</comment>
<feature type="compositionally biased region" description="Low complexity" evidence="2">
    <location>
        <begin position="97"/>
        <end position="110"/>
    </location>
</feature>
<name>A0A428T029_9HYPO</name>
<keyword evidence="3" id="KW-0812">Transmembrane</keyword>
<feature type="compositionally biased region" description="Low complexity" evidence="2">
    <location>
        <begin position="117"/>
        <end position="130"/>
    </location>
</feature>
<dbReference type="AlphaFoldDB" id="A0A428T029"/>
<dbReference type="GO" id="GO:0008270">
    <property type="term" value="F:zinc ion binding"/>
    <property type="evidence" value="ECO:0007669"/>
    <property type="project" value="InterPro"/>
</dbReference>
<dbReference type="PANTHER" id="PTHR47785">
    <property type="entry name" value="ZN(II)2CYS6 TRANSCRIPTION FACTOR (EUROFUNG)-RELATED-RELATED"/>
    <property type="match status" value="1"/>
</dbReference>
<dbReference type="SUPFAM" id="SSF57701">
    <property type="entry name" value="Zn2/Cys6 DNA-binding domain"/>
    <property type="match status" value="1"/>
</dbReference>
<evidence type="ECO:0000313" key="5">
    <source>
        <dbReference type="EMBL" id="RSL95414.1"/>
    </source>
</evidence>
<gene>
    <name evidence="5" type="ORF">CEP52_012091</name>
</gene>
<dbReference type="InterPro" id="IPR036864">
    <property type="entry name" value="Zn2-C6_fun-type_DNA-bd_sf"/>
</dbReference>
<dbReference type="CDD" id="cd00067">
    <property type="entry name" value="GAL4"/>
    <property type="match status" value="1"/>
</dbReference>
<dbReference type="Pfam" id="PF00172">
    <property type="entry name" value="Zn_clus"/>
    <property type="match status" value="1"/>
</dbReference>
<dbReference type="PROSITE" id="PS00463">
    <property type="entry name" value="ZN2_CY6_FUNGAL_1"/>
    <property type="match status" value="1"/>
</dbReference>
<keyword evidence="3" id="KW-0472">Membrane</keyword>
<protein>
    <recommendedName>
        <fullName evidence="4">Zn(2)-C6 fungal-type domain-containing protein</fullName>
    </recommendedName>
</protein>
<evidence type="ECO:0000256" key="3">
    <source>
        <dbReference type="SAM" id="Phobius"/>
    </source>
</evidence>
<accession>A0A428T029</accession>
<dbReference type="InterPro" id="IPR053181">
    <property type="entry name" value="EcdB-like_regulator"/>
</dbReference>
<evidence type="ECO:0000256" key="1">
    <source>
        <dbReference type="ARBA" id="ARBA00023242"/>
    </source>
</evidence>
<feature type="transmembrane region" description="Helical" evidence="3">
    <location>
        <begin position="351"/>
        <end position="374"/>
    </location>
</feature>
<dbReference type="Gene3D" id="4.10.240.10">
    <property type="entry name" value="Zn(2)-C6 fungal-type DNA-binding domain"/>
    <property type="match status" value="1"/>
</dbReference>
<keyword evidence="3" id="KW-1133">Transmembrane helix</keyword>
<keyword evidence="1" id="KW-0539">Nucleus</keyword>
<evidence type="ECO:0000256" key="2">
    <source>
        <dbReference type="SAM" id="MobiDB-lite"/>
    </source>
</evidence>
<dbReference type="InterPro" id="IPR001138">
    <property type="entry name" value="Zn2Cys6_DnaBD"/>
</dbReference>
<dbReference type="Proteomes" id="UP000287144">
    <property type="component" value="Unassembled WGS sequence"/>
</dbReference>
<feature type="region of interest" description="Disordered" evidence="2">
    <location>
        <begin position="96"/>
        <end position="151"/>
    </location>
</feature>
<feature type="domain" description="Zn(2)-C6 fungal-type" evidence="4">
    <location>
        <begin position="33"/>
        <end position="63"/>
    </location>
</feature>
<evidence type="ECO:0000313" key="6">
    <source>
        <dbReference type="Proteomes" id="UP000287144"/>
    </source>
</evidence>
<evidence type="ECO:0000259" key="4">
    <source>
        <dbReference type="PROSITE" id="PS50048"/>
    </source>
</evidence>
<dbReference type="SMART" id="SM00066">
    <property type="entry name" value="GAL4"/>
    <property type="match status" value="1"/>
</dbReference>
<dbReference type="CDD" id="cd12148">
    <property type="entry name" value="fungal_TF_MHR"/>
    <property type="match status" value="1"/>
</dbReference>
<dbReference type="GO" id="GO:0000981">
    <property type="term" value="F:DNA-binding transcription factor activity, RNA polymerase II-specific"/>
    <property type="evidence" value="ECO:0007669"/>
    <property type="project" value="InterPro"/>
</dbReference>